<name>A0A8J8MTX1_9RHOB</name>
<dbReference type="KEGG" id="fap:GR316_10540"/>
<organism evidence="2 3">
    <name type="scientific">Falsirhodobacter algicola</name>
    <dbReference type="NCBI Taxonomy" id="2692330"/>
    <lineage>
        <taxon>Bacteria</taxon>
        <taxon>Pseudomonadati</taxon>
        <taxon>Pseudomonadota</taxon>
        <taxon>Alphaproteobacteria</taxon>
        <taxon>Rhodobacterales</taxon>
        <taxon>Paracoccaceae</taxon>
        <taxon>Falsirhodobacter</taxon>
    </lineage>
</organism>
<evidence type="ECO:0000313" key="2">
    <source>
        <dbReference type="EMBL" id="QUS36662.1"/>
    </source>
</evidence>
<reference evidence="2" key="1">
    <citation type="submission" date="2020-01" db="EMBL/GenBank/DDBJ databases">
        <authorList>
            <person name="Yang Y."/>
            <person name="Kwon Y.M."/>
        </authorList>
    </citation>
    <scope>NUCLEOTIDE SEQUENCE</scope>
    <source>
        <strain evidence="2">PG104</strain>
    </source>
</reference>
<feature type="chain" id="PRO_5035321063" evidence="1">
    <location>
        <begin position="21"/>
        <end position="139"/>
    </location>
</feature>
<keyword evidence="1" id="KW-0732">Signal</keyword>
<feature type="signal peptide" evidence="1">
    <location>
        <begin position="1"/>
        <end position="20"/>
    </location>
</feature>
<keyword evidence="3" id="KW-1185">Reference proteome</keyword>
<dbReference type="RefSeq" id="WP_211783881.1">
    <property type="nucleotide sequence ID" value="NZ_CP047289.1"/>
</dbReference>
<gene>
    <name evidence="2" type="ORF">GR316_10540</name>
</gene>
<protein>
    <submittedName>
        <fullName evidence="2">Uncharacterized protein</fullName>
    </submittedName>
</protein>
<dbReference type="Proteomes" id="UP000679284">
    <property type="component" value="Chromosome"/>
</dbReference>
<accession>A0A8J8MTX1</accession>
<evidence type="ECO:0000256" key="1">
    <source>
        <dbReference type="SAM" id="SignalP"/>
    </source>
</evidence>
<dbReference type="AlphaFoldDB" id="A0A8J8MTX1"/>
<proteinExistence type="predicted"/>
<dbReference type="EMBL" id="CP047289">
    <property type="protein sequence ID" value="QUS36662.1"/>
    <property type="molecule type" value="Genomic_DNA"/>
</dbReference>
<dbReference type="Gene3D" id="2.60.120.380">
    <property type="match status" value="1"/>
</dbReference>
<evidence type="ECO:0000313" key="3">
    <source>
        <dbReference type="Proteomes" id="UP000679284"/>
    </source>
</evidence>
<sequence>MSRIVLAALAAMAFTGIAQAAEPLERIAFPEGATSATLSGRVSGAADDRYVLTAAEGQILDVTLDADQAGACFTLYTPAATEPTFTGGCNGQAFSAVLSEEGDYTIAVGAAPGVEASSYTLVVAVTNDVVTGAPVLPAE</sequence>